<sequence>WDLRSRRKVTSTIATSKVLKFSPNIDMLRLNPEKAKINYSLAKTDFNHWLDKRWALKYEPDSNNWIFKGWVPKYGTDSNHWIDNRWIQECDNFTDFSRFHIAVFKKDVKTIEEMLSHRSKIVINCLIQKRDANNLTAFHWAVILGDSNIVKVILNQIKPEDRLSALNMQDNRGWSVFKWAIANQNEDLIKIIFSSLQDEDKAFLVTGIDQYKRSHIHYAIETGNNKIVKLLLDQILSEKDKSNLAFYEDFLGQTIFHLGVSILDVETFEILFSQLLPNKCARSMALQKLDNLNQTPLHYAAIRSDVKLLEVIIRNIVSEDKQKLIHIQDVDGKTALHLAVIHGISEECVSFLLDEVDPKYLKSYVMMKDKMGKTALHYLFSKQGLCNRLLV</sequence>
<evidence type="ECO:0000256" key="1">
    <source>
        <dbReference type="ARBA" id="ARBA00022737"/>
    </source>
</evidence>
<evidence type="ECO:0000313" key="3">
    <source>
        <dbReference type="EMBL" id="KKK83511.1"/>
    </source>
</evidence>
<dbReference type="Pfam" id="PF12796">
    <property type="entry name" value="Ank_2"/>
    <property type="match status" value="2"/>
</dbReference>
<dbReference type="InterPro" id="IPR036770">
    <property type="entry name" value="Ankyrin_rpt-contain_sf"/>
</dbReference>
<dbReference type="PANTHER" id="PTHR24186">
    <property type="entry name" value="PROTEIN PHOSPHATASE 1 REGULATORY SUBUNIT"/>
    <property type="match status" value="1"/>
</dbReference>
<comment type="caution">
    <text evidence="3">The sequence shown here is derived from an EMBL/GenBank/DDBJ whole genome shotgun (WGS) entry which is preliminary data.</text>
</comment>
<dbReference type="GO" id="GO:0005886">
    <property type="term" value="C:plasma membrane"/>
    <property type="evidence" value="ECO:0007669"/>
    <property type="project" value="TreeGrafter"/>
</dbReference>
<gene>
    <name evidence="3" type="ORF">LCGC14_2792640</name>
</gene>
<feature type="non-terminal residue" evidence="3">
    <location>
        <position position="1"/>
    </location>
</feature>
<dbReference type="EMBL" id="LAZR01052190">
    <property type="protein sequence ID" value="KKK83511.1"/>
    <property type="molecule type" value="Genomic_DNA"/>
</dbReference>
<name>A0A0F9BGG5_9ZZZZ</name>
<dbReference type="AlphaFoldDB" id="A0A0F9BGG5"/>
<evidence type="ECO:0000256" key="2">
    <source>
        <dbReference type="ARBA" id="ARBA00023043"/>
    </source>
</evidence>
<reference evidence="3" key="1">
    <citation type="journal article" date="2015" name="Nature">
        <title>Complex archaea that bridge the gap between prokaryotes and eukaryotes.</title>
        <authorList>
            <person name="Spang A."/>
            <person name="Saw J.H."/>
            <person name="Jorgensen S.L."/>
            <person name="Zaremba-Niedzwiedzka K."/>
            <person name="Martijn J."/>
            <person name="Lind A.E."/>
            <person name="van Eijk R."/>
            <person name="Schleper C."/>
            <person name="Guy L."/>
            <person name="Ettema T.J."/>
        </authorList>
    </citation>
    <scope>NUCLEOTIDE SEQUENCE</scope>
</reference>
<dbReference type="PROSITE" id="PS50297">
    <property type="entry name" value="ANK_REP_REGION"/>
    <property type="match status" value="1"/>
</dbReference>
<keyword evidence="1" id="KW-0677">Repeat</keyword>
<protein>
    <submittedName>
        <fullName evidence="3">Uncharacterized protein</fullName>
    </submittedName>
</protein>
<dbReference type="PROSITE" id="PS50088">
    <property type="entry name" value="ANK_REPEAT"/>
    <property type="match status" value="1"/>
</dbReference>
<proteinExistence type="predicted"/>
<dbReference type="SUPFAM" id="SSF48403">
    <property type="entry name" value="Ankyrin repeat"/>
    <property type="match status" value="1"/>
</dbReference>
<organism evidence="3">
    <name type="scientific">marine sediment metagenome</name>
    <dbReference type="NCBI Taxonomy" id="412755"/>
    <lineage>
        <taxon>unclassified sequences</taxon>
        <taxon>metagenomes</taxon>
        <taxon>ecological metagenomes</taxon>
    </lineage>
</organism>
<dbReference type="InterPro" id="IPR002110">
    <property type="entry name" value="Ankyrin_rpt"/>
</dbReference>
<keyword evidence="2" id="KW-0040">ANK repeat</keyword>
<dbReference type="PANTHER" id="PTHR24186:SF46">
    <property type="entry name" value="PROTEIN ACCELERATED CELL DEATH 6-LIKE"/>
    <property type="match status" value="1"/>
</dbReference>
<dbReference type="SMART" id="SM00248">
    <property type="entry name" value="ANK"/>
    <property type="match status" value="7"/>
</dbReference>
<accession>A0A0F9BGG5</accession>
<dbReference type="Gene3D" id="1.25.40.20">
    <property type="entry name" value="Ankyrin repeat-containing domain"/>
    <property type="match status" value="2"/>
</dbReference>